<keyword evidence="10 11" id="KW-0407">Ion channel</keyword>
<dbReference type="HOGENOM" id="CLU_010920_3_1_1"/>
<dbReference type="GO" id="GO:1902476">
    <property type="term" value="P:chloride transmembrane transport"/>
    <property type="evidence" value="ECO:0000318"/>
    <property type="project" value="GO_Central"/>
</dbReference>
<dbReference type="NCBIfam" id="TIGR00860">
    <property type="entry name" value="LIC"/>
    <property type="match status" value="1"/>
</dbReference>
<dbReference type="Pfam" id="PF02931">
    <property type="entry name" value="Neur_chan_LBD"/>
    <property type="match status" value="1"/>
</dbReference>
<dbReference type="Pfam" id="PF02932">
    <property type="entry name" value="Neur_chan_memb"/>
    <property type="match status" value="1"/>
</dbReference>
<reference evidence="14 15" key="1">
    <citation type="journal article" date="2007" name="Science">
        <title>Sea anemone genome reveals ancestral eumetazoan gene repertoire and genomic organization.</title>
        <authorList>
            <person name="Putnam N.H."/>
            <person name="Srivastava M."/>
            <person name="Hellsten U."/>
            <person name="Dirks B."/>
            <person name="Chapman J."/>
            <person name="Salamov A."/>
            <person name="Terry A."/>
            <person name="Shapiro H."/>
            <person name="Lindquist E."/>
            <person name="Kapitonov V.V."/>
            <person name="Jurka J."/>
            <person name="Genikhovich G."/>
            <person name="Grigoriev I.V."/>
            <person name="Lucas S.M."/>
            <person name="Steele R.E."/>
            <person name="Finnerty J.R."/>
            <person name="Technau U."/>
            <person name="Martindale M.Q."/>
            <person name="Rokhsar D.S."/>
        </authorList>
    </citation>
    <scope>NUCLEOTIDE SEQUENCE [LARGE SCALE GENOMIC DNA]</scope>
    <source>
        <strain evidence="15">CH2 X CH6</strain>
    </source>
</reference>
<gene>
    <name evidence="14" type="ORF">NEMVEDRAFT_v1g21524</name>
</gene>
<feature type="domain" description="Neurotransmitter-gated ion-channel ligand-binding" evidence="12">
    <location>
        <begin position="8"/>
        <end position="208"/>
    </location>
</feature>
<organism evidence="14 15">
    <name type="scientific">Nematostella vectensis</name>
    <name type="common">Starlet sea anemone</name>
    <dbReference type="NCBI Taxonomy" id="45351"/>
    <lineage>
        <taxon>Eukaryota</taxon>
        <taxon>Metazoa</taxon>
        <taxon>Cnidaria</taxon>
        <taxon>Anthozoa</taxon>
        <taxon>Hexacorallia</taxon>
        <taxon>Actiniaria</taxon>
        <taxon>Edwardsiidae</taxon>
        <taxon>Nematostella</taxon>
    </lineage>
</organism>
<evidence type="ECO:0000256" key="10">
    <source>
        <dbReference type="ARBA" id="ARBA00023303"/>
    </source>
</evidence>
<keyword evidence="8 11" id="KW-0406">Ion transport</keyword>
<dbReference type="InterPro" id="IPR006201">
    <property type="entry name" value="Neur_channel"/>
</dbReference>
<dbReference type="eggNOG" id="KOG3643">
    <property type="taxonomic scope" value="Eukaryota"/>
</dbReference>
<evidence type="ECO:0000313" key="14">
    <source>
        <dbReference type="EMBL" id="EDO39173.1"/>
    </source>
</evidence>
<dbReference type="EMBL" id="DS469611">
    <property type="protein sequence ID" value="EDO39173.1"/>
    <property type="molecule type" value="Genomic_DNA"/>
</dbReference>
<dbReference type="InterPro" id="IPR006028">
    <property type="entry name" value="GABAA/Glycine_rcpt"/>
</dbReference>
<dbReference type="GO" id="GO:0098794">
    <property type="term" value="C:postsynapse"/>
    <property type="evidence" value="ECO:0007669"/>
    <property type="project" value="GOC"/>
</dbReference>
<dbReference type="PANTHER" id="PTHR18945">
    <property type="entry name" value="NEUROTRANSMITTER GATED ION CHANNEL"/>
    <property type="match status" value="1"/>
</dbReference>
<keyword evidence="4" id="KW-1003">Cell membrane</keyword>
<evidence type="ECO:0000313" key="15">
    <source>
        <dbReference type="Proteomes" id="UP000001593"/>
    </source>
</evidence>
<accession>A7SAS4</accession>
<dbReference type="Proteomes" id="UP000001593">
    <property type="component" value="Unassembled WGS sequence"/>
</dbReference>
<name>A7SAS4_NEMVE</name>
<keyword evidence="7 11" id="KW-1133">Transmembrane helix</keyword>
<dbReference type="PRINTS" id="PR00253">
    <property type="entry name" value="GABAARECEPTR"/>
</dbReference>
<feature type="transmembrane region" description="Helical" evidence="11">
    <location>
        <begin position="239"/>
        <end position="259"/>
    </location>
</feature>
<dbReference type="InterPro" id="IPR036734">
    <property type="entry name" value="Neur_chan_lig-bd_sf"/>
</dbReference>
<evidence type="ECO:0000256" key="7">
    <source>
        <dbReference type="ARBA" id="ARBA00022989"/>
    </source>
</evidence>
<evidence type="ECO:0000256" key="6">
    <source>
        <dbReference type="ARBA" id="ARBA00022729"/>
    </source>
</evidence>
<comment type="caution">
    <text evidence="11">Lacks conserved residue(s) required for the propagation of feature annotation.</text>
</comment>
<dbReference type="CDD" id="cd18990">
    <property type="entry name" value="LGIC_ECD_GABAAR"/>
    <property type="match status" value="1"/>
</dbReference>
<dbReference type="InterPro" id="IPR036719">
    <property type="entry name" value="Neuro-gated_channel_TM_sf"/>
</dbReference>
<evidence type="ECO:0000256" key="1">
    <source>
        <dbReference type="ARBA" id="ARBA00004141"/>
    </source>
</evidence>
<evidence type="ECO:0000256" key="2">
    <source>
        <dbReference type="ARBA" id="ARBA00004236"/>
    </source>
</evidence>
<dbReference type="FunFam" id="1.20.58.390:FF:000170">
    <property type="entry name" value="Predicted protein"/>
    <property type="match status" value="1"/>
</dbReference>
<sequence>NTSIISNAIDGLFVGYDNRLRPYFGGPPLNISVYMSVVSFSTVYEKDMEFSLDVFFKQAWRDPRLRHSAKMPFILPGSQKEKFWIPDTFFLNVKTARFHQVPAANTRIVVTPDGDIELSERLTVSASCRMDLRMYPLDQQTCVLEILSYSFDINDIDYRWKAKEDLIILDGEMNEFELKDSRGERKQKSRSCTGTYTHLVAKFVFRRRLAYSFIQIYSPTFLIVVLSWLSFWISKDAVPARVALGITTVLTIVTLMGSLRNSVPKVSYIKAIDLYLIVSFIFVFGTLLEYIAV</sequence>
<feature type="transmembrane region" description="Helical" evidence="11">
    <location>
        <begin position="209"/>
        <end position="233"/>
    </location>
</feature>
<keyword evidence="6" id="KW-0732">Signal</keyword>
<dbReference type="GO" id="GO:0005231">
    <property type="term" value="F:excitatory extracellular ligand-gated monoatomic ion channel activity"/>
    <property type="evidence" value="ECO:0000318"/>
    <property type="project" value="GO_Central"/>
</dbReference>
<proteinExistence type="inferred from homology"/>
<keyword evidence="9 11" id="KW-0472">Membrane</keyword>
<dbReference type="PhylomeDB" id="A7SAS4"/>
<keyword evidence="15" id="KW-1185">Reference proteome</keyword>
<dbReference type="AlphaFoldDB" id="A7SAS4"/>
<feature type="domain" description="Neurotransmitter-gated ion-channel transmembrane" evidence="13">
    <location>
        <begin position="216"/>
        <end position="293"/>
    </location>
</feature>
<dbReference type="InterPro" id="IPR006202">
    <property type="entry name" value="Neur_chan_lig-bd"/>
</dbReference>
<dbReference type="SUPFAM" id="SSF63712">
    <property type="entry name" value="Nicotinic receptor ligand binding domain-like"/>
    <property type="match status" value="1"/>
</dbReference>
<keyword evidence="5 11" id="KW-0812">Transmembrane</keyword>
<evidence type="ECO:0000256" key="9">
    <source>
        <dbReference type="ARBA" id="ARBA00023136"/>
    </source>
</evidence>
<dbReference type="Gene3D" id="1.20.58.390">
    <property type="entry name" value="Neurotransmitter-gated ion-channel transmembrane domain"/>
    <property type="match status" value="1"/>
</dbReference>
<dbReference type="STRING" id="45351.A7SAS4"/>
<feature type="non-terminal residue" evidence="14">
    <location>
        <position position="293"/>
    </location>
</feature>
<comment type="subcellular location">
    <subcellularLocation>
        <location evidence="2">Cell membrane</location>
    </subcellularLocation>
    <subcellularLocation>
        <location evidence="1">Membrane</location>
        <topology evidence="1">Multi-pass membrane protein</topology>
    </subcellularLocation>
</comment>
<feature type="non-terminal residue" evidence="14">
    <location>
        <position position="1"/>
    </location>
</feature>
<feature type="transmembrane region" description="Helical" evidence="11">
    <location>
        <begin position="271"/>
        <end position="292"/>
    </location>
</feature>
<dbReference type="Gene3D" id="2.70.170.10">
    <property type="entry name" value="Neurotransmitter-gated ion-channel ligand-binding domain"/>
    <property type="match status" value="1"/>
</dbReference>
<comment type="similarity">
    <text evidence="11">Belongs to the ligand-gated ion channel (TC 1.A.9) family.</text>
</comment>
<dbReference type="InParanoid" id="A7SAS4"/>
<evidence type="ECO:0000256" key="11">
    <source>
        <dbReference type="RuleBase" id="RU000687"/>
    </source>
</evidence>
<dbReference type="SUPFAM" id="SSF90112">
    <property type="entry name" value="Neurotransmitter-gated ion-channel transmembrane pore"/>
    <property type="match status" value="1"/>
</dbReference>
<evidence type="ECO:0000256" key="4">
    <source>
        <dbReference type="ARBA" id="ARBA00022475"/>
    </source>
</evidence>
<dbReference type="InterPro" id="IPR018000">
    <property type="entry name" value="Neurotransmitter_ion_chnl_CS"/>
</dbReference>
<protein>
    <submittedName>
        <fullName evidence="14">Uncharacterized protein</fullName>
    </submittedName>
</protein>
<dbReference type="PROSITE" id="PS00236">
    <property type="entry name" value="NEUROTR_ION_CHANNEL"/>
    <property type="match status" value="1"/>
</dbReference>
<evidence type="ECO:0000259" key="12">
    <source>
        <dbReference type="Pfam" id="PF02931"/>
    </source>
</evidence>
<dbReference type="PRINTS" id="PR00252">
    <property type="entry name" value="NRIONCHANNEL"/>
</dbReference>
<dbReference type="OMA" id="CQCPIPP"/>
<dbReference type="InterPro" id="IPR038050">
    <property type="entry name" value="Neuro_actylchol_rec"/>
</dbReference>
<keyword evidence="3 11" id="KW-0813">Transport</keyword>
<evidence type="ECO:0000256" key="3">
    <source>
        <dbReference type="ARBA" id="ARBA00022448"/>
    </source>
</evidence>
<dbReference type="InterPro" id="IPR006029">
    <property type="entry name" value="Neurotrans-gated_channel_TM"/>
</dbReference>
<dbReference type="GO" id="GO:0005886">
    <property type="term" value="C:plasma membrane"/>
    <property type="evidence" value="ECO:0007669"/>
    <property type="project" value="UniProtKB-SubCell"/>
</dbReference>
<evidence type="ECO:0000259" key="13">
    <source>
        <dbReference type="Pfam" id="PF02932"/>
    </source>
</evidence>
<dbReference type="CDD" id="cd19049">
    <property type="entry name" value="LGIC_TM_anion"/>
    <property type="match status" value="1"/>
</dbReference>
<dbReference type="GO" id="GO:0004888">
    <property type="term" value="F:transmembrane signaling receptor activity"/>
    <property type="evidence" value="ECO:0007669"/>
    <property type="project" value="InterPro"/>
</dbReference>
<dbReference type="FunFam" id="2.70.170.10:FF:000045">
    <property type="entry name" value="Predicted protein"/>
    <property type="match status" value="1"/>
</dbReference>
<evidence type="ECO:0000256" key="5">
    <source>
        <dbReference type="ARBA" id="ARBA00022692"/>
    </source>
</evidence>
<evidence type="ECO:0000256" key="8">
    <source>
        <dbReference type="ARBA" id="ARBA00023065"/>
    </source>
</evidence>